<sequence length="130" mass="14101">MCLCTEYDSPTCIHSWVSLVQPCNLGANLITCPYPQPVSRSMAPLHCCPVCNGSPADPAATQIIGRRGDGMLGAVVGMVGNGVQIHHEHGHCHGDLVRYDAFGRPRNQRYKRTTKTVREDYGGGCKCTVM</sequence>
<dbReference type="GeneID" id="54286437"/>
<name>A0A6A5XH16_9PLEO</name>
<dbReference type="Proteomes" id="UP000799778">
    <property type="component" value="Unassembled WGS sequence"/>
</dbReference>
<dbReference type="AlphaFoldDB" id="A0A6A5XH16"/>
<evidence type="ECO:0000313" key="1">
    <source>
        <dbReference type="EMBL" id="KAF2011654.1"/>
    </source>
</evidence>
<keyword evidence="2" id="KW-1185">Reference proteome</keyword>
<dbReference type="RefSeq" id="XP_033379993.1">
    <property type="nucleotide sequence ID" value="XM_033529040.1"/>
</dbReference>
<dbReference type="EMBL" id="ML978074">
    <property type="protein sequence ID" value="KAF2011654.1"/>
    <property type="molecule type" value="Genomic_DNA"/>
</dbReference>
<accession>A0A6A5XH16</accession>
<organism evidence="1 2">
    <name type="scientific">Aaosphaeria arxii CBS 175.79</name>
    <dbReference type="NCBI Taxonomy" id="1450172"/>
    <lineage>
        <taxon>Eukaryota</taxon>
        <taxon>Fungi</taxon>
        <taxon>Dikarya</taxon>
        <taxon>Ascomycota</taxon>
        <taxon>Pezizomycotina</taxon>
        <taxon>Dothideomycetes</taxon>
        <taxon>Pleosporomycetidae</taxon>
        <taxon>Pleosporales</taxon>
        <taxon>Pleosporales incertae sedis</taxon>
        <taxon>Aaosphaeria</taxon>
    </lineage>
</organism>
<proteinExistence type="predicted"/>
<dbReference type="OrthoDB" id="3747946at2759"/>
<protein>
    <submittedName>
        <fullName evidence="1">Uncharacterized protein</fullName>
    </submittedName>
</protein>
<reference evidence="1" key="1">
    <citation type="journal article" date="2020" name="Stud. Mycol.">
        <title>101 Dothideomycetes genomes: a test case for predicting lifestyles and emergence of pathogens.</title>
        <authorList>
            <person name="Haridas S."/>
            <person name="Albert R."/>
            <person name="Binder M."/>
            <person name="Bloem J."/>
            <person name="Labutti K."/>
            <person name="Salamov A."/>
            <person name="Andreopoulos B."/>
            <person name="Baker S."/>
            <person name="Barry K."/>
            <person name="Bills G."/>
            <person name="Bluhm B."/>
            <person name="Cannon C."/>
            <person name="Castanera R."/>
            <person name="Culley D."/>
            <person name="Daum C."/>
            <person name="Ezra D."/>
            <person name="Gonzalez J."/>
            <person name="Henrissat B."/>
            <person name="Kuo A."/>
            <person name="Liang C."/>
            <person name="Lipzen A."/>
            <person name="Lutzoni F."/>
            <person name="Magnuson J."/>
            <person name="Mondo S."/>
            <person name="Nolan M."/>
            <person name="Ohm R."/>
            <person name="Pangilinan J."/>
            <person name="Park H.-J."/>
            <person name="Ramirez L."/>
            <person name="Alfaro M."/>
            <person name="Sun H."/>
            <person name="Tritt A."/>
            <person name="Yoshinaga Y."/>
            <person name="Zwiers L.-H."/>
            <person name="Turgeon B."/>
            <person name="Goodwin S."/>
            <person name="Spatafora J."/>
            <person name="Crous P."/>
            <person name="Grigoriev I."/>
        </authorList>
    </citation>
    <scope>NUCLEOTIDE SEQUENCE</scope>
    <source>
        <strain evidence="1">CBS 175.79</strain>
    </source>
</reference>
<evidence type="ECO:0000313" key="2">
    <source>
        <dbReference type="Proteomes" id="UP000799778"/>
    </source>
</evidence>
<gene>
    <name evidence="1" type="ORF">BU24DRAFT_426736</name>
</gene>